<proteinExistence type="predicted"/>
<comment type="caution">
    <text evidence="1">The sequence shown here is derived from an EMBL/GenBank/DDBJ whole genome shotgun (WGS) entry which is preliminary data.</text>
</comment>
<sequence length="100" mass="11640">MVFKFKYNVSFDSDKNTLLKETRGMSFEDLLDLVYNGKVLDNIEHNNLKKHPNQSVLIIKTTGYVYAMPYVIDDKKKMIFLKTAYPSHNLTKKYAKNNTG</sequence>
<evidence type="ECO:0000313" key="1">
    <source>
        <dbReference type="EMBL" id="KKP46105.1"/>
    </source>
</evidence>
<accession>A0A0G0C4G5</accession>
<gene>
    <name evidence="1" type="ORF">UR38_C0014G0010</name>
</gene>
<dbReference type="AlphaFoldDB" id="A0A0G0C4G5"/>
<evidence type="ECO:0000313" key="2">
    <source>
        <dbReference type="Proteomes" id="UP000033995"/>
    </source>
</evidence>
<dbReference type="EMBL" id="LBOZ01000014">
    <property type="protein sequence ID" value="KKP46105.1"/>
    <property type="molecule type" value="Genomic_DNA"/>
</dbReference>
<reference evidence="1 2" key="1">
    <citation type="journal article" date="2015" name="Nature">
        <title>rRNA introns, odd ribosomes, and small enigmatic genomes across a large radiation of phyla.</title>
        <authorList>
            <person name="Brown C.T."/>
            <person name="Hug L.A."/>
            <person name="Thomas B.C."/>
            <person name="Sharon I."/>
            <person name="Castelle C.J."/>
            <person name="Singh A."/>
            <person name="Wilkins M.J."/>
            <person name="Williams K.H."/>
            <person name="Banfield J.F."/>
        </authorList>
    </citation>
    <scope>NUCLEOTIDE SEQUENCE [LARGE SCALE GENOMIC DNA]</scope>
</reference>
<organism evidence="1 2">
    <name type="scientific">Candidatus Woesebacteria bacterium GW2011_GWA2_33_28</name>
    <dbReference type="NCBI Taxonomy" id="1618561"/>
    <lineage>
        <taxon>Bacteria</taxon>
        <taxon>Candidatus Woeseibacteriota</taxon>
    </lineage>
</organism>
<evidence type="ECO:0008006" key="3">
    <source>
        <dbReference type="Google" id="ProtNLM"/>
    </source>
</evidence>
<protein>
    <recommendedName>
        <fullName evidence="3">Toxin</fullName>
    </recommendedName>
</protein>
<dbReference type="Proteomes" id="UP000033995">
    <property type="component" value="Unassembled WGS sequence"/>
</dbReference>
<name>A0A0G0C4G5_9BACT</name>